<evidence type="ECO:0000313" key="2">
    <source>
        <dbReference type="EMBL" id="CAK3824662.1"/>
    </source>
</evidence>
<reference evidence="2" key="1">
    <citation type="submission" date="2023-11" db="EMBL/GenBank/DDBJ databases">
        <authorList>
            <person name="Alioto T."/>
            <person name="Alioto T."/>
            <person name="Gomez Garrido J."/>
        </authorList>
    </citation>
    <scope>NUCLEOTIDE SEQUENCE</scope>
</reference>
<keyword evidence="3" id="KW-1185">Reference proteome</keyword>
<feature type="region of interest" description="Disordered" evidence="1">
    <location>
        <begin position="231"/>
        <end position="283"/>
    </location>
</feature>
<protein>
    <submittedName>
        <fullName evidence="2">Uncharacterized protein</fullName>
    </submittedName>
</protein>
<accession>A0AAI8YSL8</accession>
<dbReference type="Proteomes" id="UP001296104">
    <property type="component" value="Unassembled WGS sequence"/>
</dbReference>
<feature type="compositionally biased region" description="Low complexity" evidence="1">
    <location>
        <begin position="235"/>
        <end position="245"/>
    </location>
</feature>
<dbReference type="PANTHER" id="PTHR38790">
    <property type="entry name" value="2EXR DOMAIN-CONTAINING PROTEIN-RELATED"/>
    <property type="match status" value="1"/>
</dbReference>
<proteinExistence type="predicted"/>
<dbReference type="AlphaFoldDB" id="A0AAI8YSL8"/>
<evidence type="ECO:0000256" key="1">
    <source>
        <dbReference type="SAM" id="MobiDB-lite"/>
    </source>
</evidence>
<sequence length="283" mass="31830">MPTSLSGSTRSQSAADRLSLDSQPAFREALEALNIDLASNGIPADHLQSHFLALPAELRTAIYTTALFDDCNDLNIIYTNRQAYMEASPILYQRPINFPSQTRLMAWITRSSQTDLNRVRTLTLRLTDVDFSPLFESSPTNRTTARPTAWNLYQQELETLDKALQSLPNLVHLAIIPPERNNSQLLRSMYFSFLGLIPERLPRLRRLTIHDEDSLQDKIPNLKKLPDVVFDQPKSASSSPSSSASREFRSFSDVMKQHAPSPTPPKKVKSEKEAGGMEGVWFG</sequence>
<comment type="caution">
    <text evidence="2">The sequence shown here is derived from an EMBL/GenBank/DDBJ whole genome shotgun (WGS) entry which is preliminary data.</text>
</comment>
<name>A0AAI8YSL8_9PEZI</name>
<gene>
    <name evidence="2" type="ORF">LECACI_7A001239</name>
</gene>
<organism evidence="2 3">
    <name type="scientific">Lecanosticta acicola</name>
    <dbReference type="NCBI Taxonomy" id="111012"/>
    <lineage>
        <taxon>Eukaryota</taxon>
        <taxon>Fungi</taxon>
        <taxon>Dikarya</taxon>
        <taxon>Ascomycota</taxon>
        <taxon>Pezizomycotina</taxon>
        <taxon>Dothideomycetes</taxon>
        <taxon>Dothideomycetidae</taxon>
        <taxon>Mycosphaerellales</taxon>
        <taxon>Mycosphaerellaceae</taxon>
        <taxon>Lecanosticta</taxon>
    </lineage>
</organism>
<evidence type="ECO:0000313" key="3">
    <source>
        <dbReference type="Proteomes" id="UP001296104"/>
    </source>
</evidence>
<dbReference type="EMBL" id="CAVMBE010000004">
    <property type="protein sequence ID" value="CAK3824662.1"/>
    <property type="molecule type" value="Genomic_DNA"/>
</dbReference>